<evidence type="ECO:0000313" key="2">
    <source>
        <dbReference type="Proteomes" id="UP000461730"/>
    </source>
</evidence>
<dbReference type="InterPro" id="IPR037079">
    <property type="entry name" value="AF2212/PG0164-like_sf"/>
</dbReference>
<organism evidence="1 2">
    <name type="scientific">Chitinophaga tropicalis</name>
    <dbReference type="NCBI Taxonomy" id="2683588"/>
    <lineage>
        <taxon>Bacteria</taxon>
        <taxon>Pseudomonadati</taxon>
        <taxon>Bacteroidota</taxon>
        <taxon>Chitinophagia</taxon>
        <taxon>Chitinophagales</taxon>
        <taxon>Chitinophagaceae</taxon>
        <taxon>Chitinophaga</taxon>
    </lineage>
</organism>
<dbReference type="Gene3D" id="2.40.30.100">
    <property type="entry name" value="AF2212/PG0164-like"/>
    <property type="match status" value="1"/>
</dbReference>
<name>A0A7K1U4X3_9BACT</name>
<dbReference type="AlphaFoldDB" id="A0A7K1U4X3"/>
<gene>
    <name evidence="1" type="ORF">GO493_14175</name>
</gene>
<dbReference type="SUPFAM" id="SSF141694">
    <property type="entry name" value="AF2212/PG0164-like"/>
    <property type="match status" value="1"/>
</dbReference>
<dbReference type="Pfam" id="PF08922">
    <property type="entry name" value="DUF1905"/>
    <property type="match status" value="1"/>
</dbReference>
<dbReference type="Pfam" id="PF13376">
    <property type="entry name" value="OmdA"/>
    <property type="match status" value="1"/>
</dbReference>
<dbReference type="InterPro" id="IPR015018">
    <property type="entry name" value="DUF1905"/>
</dbReference>
<comment type="caution">
    <text evidence="1">The sequence shown here is derived from an EMBL/GenBank/DDBJ whole genome shotgun (WGS) entry which is preliminary data.</text>
</comment>
<protein>
    <submittedName>
        <fullName evidence="1">DUF1905 domain-containing protein</fullName>
    </submittedName>
</protein>
<keyword evidence="2" id="KW-1185">Reference proteome</keyword>
<dbReference type="EMBL" id="WRXN01000005">
    <property type="protein sequence ID" value="MVT09414.1"/>
    <property type="molecule type" value="Genomic_DNA"/>
</dbReference>
<reference evidence="1 2" key="1">
    <citation type="submission" date="2019-12" db="EMBL/GenBank/DDBJ databases">
        <title>Chitinophaga sp. strain ysch24 (GDMCC 1.1355), whole genome shotgun sequence.</title>
        <authorList>
            <person name="Zhang X."/>
        </authorList>
    </citation>
    <scope>NUCLEOTIDE SEQUENCE [LARGE SCALE GENOMIC DNA]</scope>
    <source>
        <strain evidence="2">ysch24</strain>
    </source>
</reference>
<sequence>MVKYTTSILKFDHQQGEKSGWTYIVVPEDVARELKPGNRQVFRVKGKLDKYAVSAVALLPMGDGSFILPLNADIRKGIAKRVGAMLDVQLAVDNNPNPVTSPEFMECLQDDPEALAFFNSLTKGHQNYFLKWIESAKTEPTKAKRIAQSITGLARKMDYGAMIRSNKGK</sequence>
<dbReference type="Proteomes" id="UP000461730">
    <property type="component" value="Unassembled WGS sequence"/>
</dbReference>
<evidence type="ECO:0000313" key="1">
    <source>
        <dbReference type="EMBL" id="MVT09414.1"/>
    </source>
</evidence>
<proteinExistence type="predicted"/>
<accession>A0A7K1U4X3</accession>